<dbReference type="InterPro" id="IPR021959">
    <property type="entry name" value="DUF3576"/>
</dbReference>
<keyword evidence="3" id="KW-1185">Reference proteome</keyword>
<evidence type="ECO:0000256" key="1">
    <source>
        <dbReference type="SAM" id="SignalP"/>
    </source>
</evidence>
<name>A0ABT2Z7T6_9RHOB</name>
<protein>
    <submittedName>
        <fullName evidence="2">DUF3576 domain-containing protein</fullName>
    </submittedName>
</protein>
<feature type="chain" id="PRO_5045485050" evidence="1">
    <location>
        <begin position="21"/>
        <end position="181"/>
    </location>
</feature>
<feature type="signal peptide" evidence="1">
    <location>
        <begin position="1"/>
        <end position="20"/>
    </location>
</feature>
<dbReference type="Proteomes" id="UP001652542">
    <property type="component" value="Unassembled WGS sequence"/>
</dbReference>
<dbReference type="PROSITE" id="PS51257">
    <property type="entry name" value="PROKAR_LIPOPROTEIN"/>
    <property type="match status" value="1"/>
</dbReference>
<comment type="caution">
    <text evidence="2">The sequence shown here is derived from an EMBL/GenBank/DDBJ whole genome shotgun (WGS) entry which is preliminary data.</text>
</comment>
<sequence length="181" mass="19698">MTIRSMVRKSILGGCLVSLAACGGIGSGDSGWFSRRGPTTDQEVLDQRARADEQRAALAALEPETNRSRIWDLFGQKDDPNVTVRVNKYLWRASLEVLNFLPVESVDPFTGVIVTGYGTPPGGGRAYRATIYVQDPALDARSLKIALVTRGGAPVSPEVARAVEDAIMTRARQLRIRDLDL</sequence>
<dbReference type="Pfam" id="PF12100">
    <property type="entry name" value="DUF3576"/>
    <property type="match status" value="1"/>
</dbReference>
<accession>A0ABT2Z7T6</accession>
<reference evidence="2 3" key="1">
    <citation type="submission" date="2022-10" db="EMBL/GenBank/DDBJ databases">
        <title>Defluviimonas sp. nov., isolated from ocean surface water.</title>
        <authorList>
            <person name="He W."/>
            <person name="Wang L."/>
            <person name="Zhang D.-F."/>
        </authorList>
    </citation>
    <scope>NUCLEOTIDE SEQUENCE [LARGE SCALE GENOMIC DNA]</scope>
    <source>
        <strain evidence="2 3">WL0002</strain>
    </source>
</reference>
<proteinExistence type="predicted"/>
<dbReference type="EMBL" id="JAOWKY010000001">
    <property type="protein sequence ID" value="MCV2867208.1"/>
    <property type="molecule type" value="Genomic_DNA"/>
</dbReference>
<evidence type="ECO:0000313" key="2">
    <source>
        <dbReference type="EMBL" id="MCV2867208.1"/>
    </source>
</evidence>
<dbReference type="RefSeq" id="WP_263732874.1">
    <property type="nucleotide sequence ID" value="NZ_JAOWKY010000001.1"/>
</dbReference>
<organism evidence="2 3">
    <name type="scientific">Albidovulum marisflavi</name>
    <dbReference type="NCBI Taxonomy" id="2984159"/>
    <lineage>
        <taxon>Bacteria</taxon>
        <taxon>Pseudomonadati</taxon>
        <taxon>Pseudomonadota</taxon>
        <taxon>Alphaproteobacteria</taxon>
        <taxon>Rhodobacterales</taxon>
        <taxon>Paracoccaceae</taxon>
        <taxon>Albidovulum</taxon>
    </lineage>
</organism>
<gene>
    <name evidence="2" type="ORF">OEW28_01025</name>
</gene>
<keyword evidence="1" id="KW-0732">Signal</keyword>
<evidence type="ECO:0000313" key="3">
    <source>
        <dbReference type="Proteomes" id="UP001652542"/>
    </source>
</evidence>